<sequence>MKAQLAYIANFMWRESLRNINAQLSASEARQFNSNDYYYLTTIYYQGNPRFSQVAEALQLTKPAVSAIVRKLSGLGLVEKKQSPDDGRVYFAVVTEKGRRIVEGDEQLYGRLETLILAFLQTKERQTMMEELLSAMTFEMEKLIRDGKTEENT</sequence>
<evidence type="ECO:0000313" key="2">
    <source>
        <dbReference type="Proteomes" id="UP001631969"/>
    </source>
</evidence>
<gene>
    <name evidence="1" type="ORF">ACI1P1_01795</name>
</gene>
<reference evidence="1" key="1">
    <citation type="submission" date="2024-12" db="EMBL/GenBank/DDBJ databases">
        <authorList>
            <person name="Wu N."/>
        </authorList>
    </citation>
    <scope>NUCLEOTIDE SEQUENCE</scope>
    <source>
        <strain evidence="1">P15</strain>
    </source>
</reference>
<proteinExistence type="predicted"/>
<dbReference type="Proteomes" id="UP001631969">
    <property type="component" value="Unassembled WGS sequence"/>
</dbReference>
<keyword evidence="2" id="KW-1185">Reference proteome</keyword>
<evidence type="ECO:0000313" key="1">
    <source>
        <dbReference type="EMBL" id="MFM9327021.1"/>
    </source>
</evidence>
<name>A0ACC7NQU9_9BACL</name>
<organism evidence="1 2">
    <name type="scientific">Paenibacillus mesotrionivorans</name>
    <dbReference type="NCBI Taxonomy" id="3160968"/>
    <lineage>
        <taxon>Bacteria</taxon>
        <taxon>Bacillati</taxon>
        <taxon>Bacillota</taxon>
        <taxon>Bacilli</taxon>
        <taxon>Bacillales</taxon>
        <taxon>Paenibacillaceae</taxon>
        <taxon>Paenibacillus</taxon>
    </lineage>
</organism>
<comment type="caution">
    <text evidence="1">The sequence shown here is derived from an EMBL/GenBank/DDBJ whole genome shotgun (WGS) entry which is preliminary data.</text>
</comment>
<accession>A0ACC7NQU9</accession>
<dbReference type="EMBL" id="JBJURJ010000001">
    <property type="protein sequence ID" value="MFM9327021.1"/>
    <property type="molecule type" value="Genomic_DNA"/>
</dbReference>
<protein>
    <submittedName>
        <fullName evidence="1">MarR family winged helix-turn-helix transcriptional regulator</fullName>
    </submittedName>
</protein>